<feature type="non-terminal residue" evidence="1">
    <location>
        <position position="351"/>
    </location>
</feature>
<evidence type="ECO:0000313" key="1">
    <source>
        <dbReference type="EMBL" id="KAJ9576131.1"/>
    </source>
</evidence>
<protein>
    <submittedName>
        <fullName evidence="1">Uncharacterized protein</fullName>
    </submittedName>
</protein>
<reference evidence="1" key="1">
    <citation type="journal article" date="2023" name="IScience">
        <title>Live-bearing cockroach genome reveals convergent evolutionary mechanisms linked to viviparity in insects and beyond.</title>
        <authorList>
            <person name="Fouks B."/>
            <person name="Harrison M.C."/>
            <person name="Mikhailova A.A."/>
            <person name="Marchal E."/>
            <person name="English S."/>
            <person name="Carruthers M."/>
            <person name="Jennings E.C."/>
            <person name="Chiamaka E.L."/>
            <person name="Frigard R.A."/>
            <person name="Pippel M."/>
            <person name="Attardo G.M."/>
            <person name="Benoit J.B."/>
            <person name="Bornberg-Bauer E."/>
            <person name="Tobe S.S."/>
        </authorList>
    </citation>
    <scope>NUCLEOTIDE SEQUENCE</scope>
    <source>
        <strain evidence="1">Stay&amp;Tobe</strain>
    </source>
</reference>
<comment type="caution">
    <text evidence="1">The sequence shown here is derived from an EMBL/GenBank/DDBJ whole genome shotgun (WGS) entry which is preliminary data.</text>
</comment>
<name>A0AAD8E440_DIPPU</name>
<dbReference type="AlphaFoldDB" id="A0AAD8E440"/>
<sequence>VQDCPGCSPDCPGCSPFQDCPGCSPFTTGLGVLRPMIWSGCSPLRTGRMFFCQKQISFFILKVQDYFRNSLSVIRFKSGLCKVYVRYECSPVQPTSFISGMDVLRFHGVYVLCLLWTFSGSCLYGPCLSFMPGMDILRLMSGCCVIFSDSCLVLMFSGERLGCSPVHSGSCLIRVFYGSDLIHVWSGMDVLRDFSRSGQPSSGLARNGFLRLRNRNVFSFSGSGIELVFSGSGIEMVFRSGSGIEMVFSYMVMAWNVSSVVHVWQMSEFISGMDVPVNFMCVLRFMPDNVHIWYGCFSKFHVWFISSMEVLRFMPGMYLLRKVHVSYGYIPVSKFHTCKVHVWMFSRKGNV</sequence>
<reference evidence="1" key="2">
    <citation type="submission" date="2023-05" db="EMBL/GenBank/DDBJ databases">
        <authorList>
            <person name="Fouks B."/>
        </authorList>
    </citation>
    <scope>NUCLEOTIDE SEQUENCE</scope>
    <source>
        <strain evidence="1">Stay&amp;Tobe</strain>
        <tissue evidence="1">Testes</tissue>
    </source>
</reference>
<dbReference type="EMBL" id="JASPKZ010009808">
    <property type="protein sequence ID" value="KAJ9576131.1"/>
    <property type="molecule type" value="Genomic_DNA"/>
</dbReference>
<organism evidence="1 2">
    <name type="scientific">Diploptera punctata</name>
    <name type="common">Pacific beetle cockroach</name>
    <dbReference type="NCBI Taxonomy" id="6984"/>
    <lineage>
        <taxon>Eukaryota</taxon>
        <taxon>Metazoa</taxon>
        <taxon>Ecdysozoa</taxon>
        <taxon>Arthropoda</taxon>
        <taxon>Hexapoda</taxon>
        <taxon>Insecta</taxon>
        <taxon>Pterygota</taxon>
        <taxon>Neoptera</taxon>
        <taxon>Polyneoptera</taxon>
        <taxon>Dictyoptera</taxon>
        <taxon>Blattodea</taxon>
        <taxon>Blaberoidea</taxon>
        <taxon>Blaberidae</taxon>
        <taxon>Diplopterinae</taxon>
        <taxon>Diploptera</taxon>
    </lineage>
</organism>
<evidence type="ECO:0000313" key="2">
    <source>
        <dbReference type="Proteomes" id="UP001233999"/>
    </source>
</evidence>
<proteinExistence type="predicted"/>
<accession>A0AAD8E440</accession>
<keyword evidence="2" id="KW-1185">Reference proteome</keyword>
<gene>
    <name evidence="1" type="ORF">L9F63_007018</name>
</gene>
<dbReference type="Proteomes" id="UP001233999">
    <property type="component" value="Unassembled WGS sequence"/>
</dbReference>
<feature type="non-terminal residue" evidence="1">
    <location>
        <position position="1"/>
    </location>
</feature>